<gene>
    <name evidence="1" type="ORF">DHETER_LOCUS15484</name>
</gene>
<name>A0ACA9QSG3_9GLOM</name>
<accession>A0ACA9QSG3</accession>
<protein>
    <submittedName>
        <fullName evidence="1">9723_t:CDS:1</fullName>
    </submittedName>
</protein>
<evidence type="ECO:0000313" key="2">
    <source>
        <dbReference type="Proteomes" id="UP000789702"/>
    </source>
</evidence>
<keyword evidence="2" id="KW-1185">Reference proteome</keyword>
<comment type="caution">
    <text evidence="1">The sequence shown here is derived from an EMBL/GenBank/DDBJ whole genome shotgun (WGS) entry which is preliminary data.</text>
</comment>
<proteinExistence type="predicted"/>
<organism evidence="1 2">
    <name type="scientific">Dentiscutata heterogama</name>
    <dbReference type="NCBI Taxonomy" id="1316150"/>
    <lineage>
        <taxon>Eukaryota</taxon>
        <taxon>Fungi</taxon>
        <taxon>Fungi incertae sedis</taxon>
        <taxon>Mucoromycota</taxon>
        <taxon>Glomeromycotina</taxon>
        <taxon>Glomeromycetes</taxon>
        <taxon>Diversisporales</taxon>
        <taxon>Gigasporaceae</taxon>
        <taxon>Dentiscutata</taxon>
    </lineage>
</organism>
<dbReference type="EMBL" id="CAJVPU010053083">
    <property type="protein sequence ID" value="CAG8764505.1"/>
    <property type="molecule type" value="Genomic_DNA"/>
</dbReference>
<dbReference type="Proteomes" id="UP000789702">
    <property type="component" value="Unassembled WGS sequence"/>
</dbReference>
<evidence type="ECO:0000313" key="1">
    <source>
        <dbReference type="EMBL" id="CAG8764505.1"/>
    </source>
</evidence>
<feature type="non-terminal residue" evidence="1">
    <location>
        <position position="1"/>
    </location>
</feature>
<sequence>DQSYMDRTWKLTSKWRAELIDRLKVISNSIVMFHNDSMLSWEFYGSDFLSWVWIDMKTAKISEDAVDRAKAAGVPVRSGKPGYNRPTYVRVAVREPLKVDFLIQAWKNLGIQ</sequence>
<reference evidence="1" key="1">
    <citation type="submission" date="2021-06" db="EMBL/GenBank/DDBJ databases">
        <authorList>
            <person name="Kallberg Y."/>
            <person name="Tangrot J."/>
            <person name="Rosling A."/>
        </authorList>
    </citation>
    <scope>NUCLEOTIDE SEQUENCE</scope>
    <source>
        <strain evidence="1">IL203A</strain>
    </source>
</reference>